<dbReference type="GO" id="GO:0004792">
    <property type="term" value="F:thiosulfate-cyanide sulfurtransferase activity"/>
    <property type="evidence" value="ECO:0007669"/>
    <property type="project" value="InterPro"/>
</dbReference>
<dbReference type="InterPro" id="IPR021309">
    <property type="entry name" value="YgaP-like_TM"/>
</dbReference>
<name>A0A372ZMT3_9ACTN</name>
<protein>
    <submittedName>
        <fullName evidence="2">DUF2892 domain-containing protein</fullName>
    </submittedName>
</protein>
<gene>
    <name evidence="2" type="ORF">DR950_02945</name>
</gene>
<dbReference type="InterPro" id="IPR001763">
    <property type="entry name" value="Rhodanese-like_dom"/>
</dbReference>
<dbReference type="Gene3D" id="3.40.250.10">
    <property type="entry name" value="Rhodanese-like domain"/>
    <property type="match status" value="1"/>
</dbReference>
<dbReference type="Gene3D" id="6.10.140.1340">
    <property type="match status" value="1"/>
</dbReference>
<dbReference type="Pfam" id="PF00581">
    <property type="entry name" value="Rhodanese"/>
    <property type="match status" value="1"/>
</dbReference>
<dbReference type="CDD" id="cd00158">
    <property type="entry name" value="RHOD"/>
    <property type="match status" value="1"/>
</dbReference>
<accession>A0A372ZMT3</accession>
<sequence>MTTPLTVEQLQPRLGLLTLIDVRSPGEYAAGHIPGALNVPLDQLDRALPALREAAGQGEIAVVCAAGPRADNACRVLADAGIPTLTLAGGTNAWASAGRPLDQVAGARRVWALDRQVRLVAGSLVLAGVLVDLALPGARWVSAAVGGGLAFSALTNTCAMGSMLSKLPYNRPRPGTPSLDETLATLTR</sequence>
<keyword evidence="3" id="KW-1185">Reference proteome</keyword>
<comment type="caution">
    <text evidence="2">The sequence shown here is derived from an EMBL/GenBank/DDBJ whole genome shotgun (WGS) entry which is preliminary data.</text>
</comment>
<dbReference type="RefSeq" id="WP_117485531.1">
    <property type="nucleotide sequence ID" value="NZ_QVIG01000001.1"/>
</dbReference>
<dbReference type="Pfam" id="PF11127">
    <property type="entry name" value="YgaP-like_TM"/>
    <property type="match status" value="1"/>
</dbReference>
<proteinExistence type="predicted"/>
<dbReference type="PANTHER" id="PTHR44086">
    <property type="entry name" value="THIOSULFATE SULFURTRANSFERASE RDL2, MITOCHONDRIAL-RELATED"/>
    <property type="match status" value="1"/>
</dbReference>
<reference evidence="2 3" key="1">
    <citation type="submission" date="2018-08" db="EMBL/GenBank/DDBJ databases">
        <title>Diversity &amp; Physiological Properties of Lignin-Decomposing Actinobacteria from Soil.</title>
        <authorList>
            <person name="Roh S.G."/>
            <person name="Kim S.B."/>
        </authorList>
    </citation>
    <scope>NUCLEOTIDE SEQUENCE [LARGE SCALE GENOMIC DNA]</scope>
    <source>
        <strain evidence="2 3">MMS17-GH009</strain>
    </source>
</reference>
<feature type="domain" description="Rhodanese" evidence="1">
    <location>
        <begin position="13"/>
        <end position="103"/>
    </location>
</feature>
<evidence type="ECO:0000313" key="3">
    <source>
        <dbReference type="Proteomes" id="UP000263377"/>
    </source>
</evidence>
<organism evidence="2 3">
    <name type="scientific">Kitasatospora xanthocidica</name>
    <dbReference type="NCBI Taxonomy" id="83382"/>
    <lineage>
        <taxon>Bacteria</taxon>
        <taxon>Bacillati</taxon>
        <taxon>Actinomycetota</taxon>
        <taxon>Actinomycetes</taxon>
        <taxon>Kitasatosporales</taxon>
        <taxon>Streptomycetaceae</taxon>
        <taxon>Kitasatospora</taxon>
    </lineage>
</organism>
<dbReference type="SUPFAM" id="SSF52821">
    <property type="entry name" value="Rhodanese/Cell cycle control phosphatase"/>
    <property type="match status" value="1"/>
</dbReference>
<dbReference type="SMART" id="SM00450">
    <property type="entry name" value="RHOD"/>
    <property type="match status" value="1"/>
</dbReference>
<dbReference type="PROSITE" id="PS00380">
    <property type="entry name" value="RHODANESE_1"/>
    <property type="match status" value="1"/>
</dbReference>
<evidence type="ECO:0000313" key="2">
    <source>
        <dbReference type="EMBL" id="RGD56884.1"/>
    </source>
</evidence>
<dbReference type="PROSITE" id="PS50206">
    <property type="entry name" value="RHODANESE_3"/>
    <property type="match status" value="1"/>
</dbReference>
<dbReference type="Proteomes" id="UP000263377">
    <property type="component" value="Unassembled WGS sequence"/>
</dbReference>
<dbReference type="InterPro" id="IPR036873">
    <property type="entry name" value="Rhodanese-like_dom_sf"/>
</dbReference>
<dbReference type="AlphaFoldDB" id="A0A372ZMT3"/>
<dbReference type="InterPro" id="IPR001307">
    <property type="entry name" value="Thiosulphate_STrfase_CS"/>
</dbReference>
<evidence type="ECO:0000259" key="1">
    <source>
        <dbReference type="PROSITE" id="PS50206"/>
    </source>
</evidence>
<dbReference type="EMBL" id="QVIG01000001">
    <property type="protein sequence ID" value="RGD56884.1"/>
    <property type="molecule type" value="Genomic_DNA"/>
</dbReference>
<dbReference type="PANTHER" id="PTHR44086:SF10">
    <property type="entry name" value="THIOSULFATE SULFURTRANSFERASE_RHODANESE-LIKE DOMAIN-CONTAINING PROTEIN 3"/>
    <property type="match status" value="1"/>
</dbReference>